<reference evidence="1" key="2">
    <citation type="submission" date="2020-06" db="EMBL/GenBank/DDBJ databases">
        <title>Helianthus annuus Genome sequencing and assembly Release 2.</title>
        <authorList>
            <person name="Gouzy J."/>
            <person name="Langlade N."/>
            <person name="Munos S."/>
        </authorList>
    </citation>
    <scope>NUCLEOTIDE SEQUENCE</scope>
    <source>
        <tissue evidence="1">Leaves</tissue>
    </source>
</reference>
<sequence length="132" mass="14793">MAFNLIKLRKQLLPCSAGQLKFPIPRQTYCISLCVIEGKVHRVRAESILWCWWLWTSGCGGQCRGHVKPSATGILWKWPSLCNLGASPEPPLPSRSSLLLLLRLLPPALPELTFALLTSGSSSSFLLIYYYY</sequence>
<dbReference type="Gramene" id="mRNA:HanXRQr2_Chr06g0271081">
    <property type="protein sequence ID" value="mRNA:HanXRQr2_Chr06g0271081"/>
    <property type="gene ID" value="HanXRQr2_Chr06g0271081"/>
</dbReference>
<evidence type="ECO:0000313" key="1">
    <source>
        <dbReference type="EMBL" id="KAF5803418.1"/>
    </source>
</evidence>
<accession>A0A9K3IUV0</accession>
<dbReference type="EMBL" id="MNCJ02000321">
    <property type="protein sequence ID" value="KAF5803418.1"/>
    <property type="molecule type" value="Genomic_DNA"/>
</dbReference>
<dbReference type="AlphaFoldDB" id="A0A9K3IUV0"/>
<protein>
    <submittedName>
        <fullName evidence="1">Uncharacterized protein</fullName>
    </submittedName>
</protein>
<organism evidence="1 2">
    <name type="scientific">Helianthus annuus</name>
    <name type="common">Common sunflower</name>
    <dbReference type="NCBI Taxonomy" id="4232"/>
    <lineage>
        <taxon>Eukaryota</taxon>
        <taxon>Viridiplantae</taxon>
        <taxon>Streptophyta</taxon>
        <taxon>Embryophyta</taxon>
        <taxon>Tracheophyta</taxon>
        <taxon>Spermatophyta</taxon>
        <taxon>Magnoliopsida</taxon>
        <taxon>eudicotyledons</taxon>
        <taxon>Gunneridae</taxon>
        <taxon>Pentapetalae</taxon>
        <taxon>asterids</taxon>
        <taxon>campanulids</taxon>
        <taxon>Asterales</taxon>
        <taxon>Asteraceae</taxon>
        <taxon>Asteroideae</taxon>
        <taxon>Heliantheae alliance</taxon>
        <taxon>Heliantheae</taxon>
        <taxon>Helianthus</taxon>
    </lineage>
</organism>
<proteinExistence type="predicted"/>
<gene>
    <name evidence="1" type="ORF">HanXRQr2_Chr06g0271081</name>
</gene>
<comment type="caution">
    <text evidence="1">The sequence shown here is derived from an EMBL/GenBank/DDBJ whole genome shotgun (WGS) entry which is preliminary data.</text>
</comment>
<name>A0A9K3IUV0_HELAN</name>
<keyword evidence="2" id="KW-1185">Reference proteome</keyword>
<dbReference type="Proteomes" id="UP000215914">
    <property type="component" value="Unassembled WGS sequence"/>
</dbReference>
<reference evidence="1" key="1">
    <citation type="journal article" date="2017" name="Nature">
        <title>The sunflower genome provides insights into oil metabolism, flowering and Asterid evolution.</title>
        <authorList>
            <person name="Badouin H."/>
            <person name="Gouzy J."/>
            <person name="Grassa C.J."/>
            <person name="Murat F."/>
            <person name="Staton S.E."/>
            <person name="Cottret L."/>
            <person name="Lelandais-Briere C."/>
            <person name="Owens G.L."/>
            <person name="Carrere S."/>
            <person name="Mayjonade B."/>
            <person name="Legrand L."/>
            <person name="Gill N."/>
            <person name="Kane N.C."/>
            <person name="Bowers J.E."/>
            <person name="Hubner S."/>
            <person name="Bellec A."/>
            <person name="Berard A."/>
            <person name="Berges H."/>
            <person name="Blanchet N."/>
            <person name="Boniface M.C."/>
            <person name="Brunel D."/>
            <person name="Catrice O."/>
            <person name="Chaidir N."/>
            <person name="Claudel C."/>
            <person name="Donnadieu C."/>
            <person name="Faraut T."/>
            <person name="Fievet G."/>
            <person name="Helmstetter N."/>
            <person name="King M."/>
            <person name="Knapp S.J."/>
            <person name="Lai Z."/>
            <person name="Le Paslier M.C."/>
            <person name="Lippi Y."/>
            <person name="Lorenzon L."/>
            <person name="Mandel J.R."/>
            <person name="Marage G."/>
            <person name="Marchand G."/>
            <person name="Marquand E."/>
            <person name="Bret-Mestries E."/>
            <person name="Morien E."/>
            <person name="Nambeesan S."/>
            <person name="Nguyen T."/>
            <person name="Pegot-Espagnet P."/>
            <person name="Pouilly N."/>
            <person name="Raftis F."/>
            <person name="Sallet E."/>
            <person name="Schiex T."/>
            <person name="Thomas J."/>
            <person name="Vandecasteele C."/>
            <person name="Vares D."/>
            <person name="Vear F."/>
            <person name="Vautrin S."/>
            <person name="Crespi M."/>
            <person name="Mangin B."/>
            <person name="Burke J.M."/>
            <person name="Salse J."/>
            <person name="Munos S."/>
            <person name="Vincourt P."/>
            <person name="Rieseberg L.H."/>
            <person name="Langlade N.B."/>
        </authorList>
    </citation>
    <scope>NUCLEOTIDE SEQUENCE</scope>
    <source>
        <tissue evidence="1">Leaves</tissue>
    </source>
</reference>
<evidence type="ECO:0000313" key="2">
    <source>
        <dbReference type="Proteomes" id="UP000215914"/>
    </source>
</evidence>